<keyword evidence="3" id="KW-1185">Reference proteome</keyword>
<proteinExistence type="predicted"/>
<protein>
    <submittedName>
        <fullName evidence="2">YceI family protein</fullName>
    </submittedName>
</protein>
<dbReference type="InterPro" id="IPR007372">
    <property type="entry name" value="Lipid/polyisoprenoid-bd_YceI"/>
</dbReference>
<dbReference type="SUPFAM" id="SSF101874">
    <property type="entry name" value="YceI-like"/>
    <property type="match status" value="1"/>
</dbReference>
<dbReference type="PANTHER" id="PTHR34406:SF1">
    <property type="entry name" value="PROTEIN YCEI"/>
    <property type="match status" value="1"/>
</dbReference>
<dbReference type="InterPro" id="IPR036761">
    <property type="entry name" value="TTHA0802/YceI-like_sf"/>
</dbReference>
<comment type="caution">
    <text evidence="2">The sequence shown here is derived from an EMBL/GenBank/DDBJ whole genome shotgun (WGS) entry which is preliminary data.</text>
</comment>
<dbReference type="PANTHER" id="PTHR34406">
    <property type="entry name" value="PROTEIN YCEI"/>
    <property type="match status" value="1"/>
</dbReference>
<reference evidence="3" key="1">
    <citation type="journal article" date="2019" name="Int. J. Syst. Evol. Microbiol.">
        <title>The Global Catalogue of Microorganisms (GCM) 10K type strain sequencing project: providing services to taxonomists for standard genome sequencing and annotation.</title>
        <authorList>
            <consortium name="The Broad Institute Genomics Platform"/>
            <consortium name="The Broad Institute Genome Sequencing Center for Infectious Disease"/>
            <person name="Wu L."/>
            <person name="Ma J."/>
        </authorList>
    </citation>
    <scope>NUCLEOTIDE SEQUENCE [LARGE SCALE GENOMIC DNA]</scope>
    <source>
        <strain evidence="3">JCM 16545</strain>
    </source>
</reference>
<evidence type="ECO:0000313" key="3">
    <source>
        <dbReference type="Proteomes" id="UP001597369"/>
    </source>
</evidence>
<evidence type="ECO:0000313" key="2">
    <source>
        <dbReference type="EMBL" id="MFD2066339.1"/>
    </source>
</evidence>
<dbReference type="RefSeq" id="WP_229961152.1">
    <property type="nucleotide sequence ID" value="NZ_JAJJWI010000010.1"/>
</dbReference>
<dbReference type="EMBL" id="JBHUHV010000018">
    <property type="protein sequence ID" value="MFD2066339.1"/>
    <property type="molecule type" value="Genomic_DNA"/>
</dbReference>
<dbReference type="Pfam" id="PF04264">
    <property type="entry name" value="YceI"/>
    <property type="match status" value="1"/>
</dbReference>
<feature type="domain" description="Lipid/polyisoprenoid-binding YceI-like" evidence="1">
    <location>
        <begin position="5"/>
        <end position="174"/>
    </location>
</feature>
<gene>
    <name evidence="2" type="ORF">ACFSKU_05540</name>
</gene>
<accession>A0ABW4WU96</accession>
<dbReference type="Gene3D" id="2.40.128.110">
    <property type="entry name" value="Lipid/polyisoprenoid-binding, YceI-like"/>
    <property type="match status" value="1"/>
</dbReference>
<evidence type="ECO:0000259" key="1">
    <source>
        <dbReference type="SMART" id="SM00867"/>
    </source>
</evidence>
<dbReference type="SMART" id="SM00867">
    <property type="entry name" value="YceI"/>
    <property type="match status" value="1"/>
</dbReference>
<sequence>MTITKWIIDPLHSDVQFKVRHLVISTVTGSFNNFEGGATVQGDTFDNAEIHFSLDVRSIDTKVEARDNHLRSADFFDAENHPHINFQSTYFSKMHDEVYSLFGMLTIKGITKPVELQAEFGGFAEDEYGNRKAGFEVSGNISRWEFGLTYNPLSKTGGLVLGEEIKLVANIQLTQEVEQPVQQ</sequence>
<dbReference type="Proteomes" id="UP001597369">
    <property type="component" value="Unassembled WGS sequence"/>
</dbReference>
<name>A0ABW4WU96_9BACT</name>
<organism evidence="2 3">
    <name type="scientific">Pontibacter silvestris</name>
    <dbReference type="NCBI Taxonomy" id="2305183"/>
    <lineage>
        <taxon>Bacteria</taxon>
        <taxon>Pseudomonadati</taxon>
        <taxon>Bacteroidota</taxon>
        <taxon>Cytophagia</taxon>
        <taxon>Cytophagales</taxon>
        <taxon>Hymenobacteraceae</taxon>
        <taxon>Pontibacter</taxon>
    </lineage>
</organism>